<dbReference type="AlphaFoldDB" id="A0A1A9RZS0"/>
<gene>
    <name evidence="2" type="ORF">A7P95_02780</name>
</gene>
<dbReference type="Proteomes" id="UP000077885">
    <property type="component" value="Unassembled WGS sequence"/>
</dbReference>
<evidence type="ECO:0000313" key="2">
    <source>
        <dbReference type="EMBL" id="OAM29967.1"/>
    </source>
</evidence>
<dbReference type="GO" id="GO:0051301">
    <property type="term" value="P:cell division"/>
    <property type="evidence" value="ECO:0007669"/>
    <property type="project" value="UniProtKB-KW"/>
</dbReference>
<evidence type="ECO:0000256" key="1">
    <source>
        <dbReference type="SAM" id="MobiDB-lite"/>
    </source>
</evidence>
<proteinExistence type="predicted"/>
<accession>A0A1A9RZS0</accession>
<feature type="region of interest" description="Disordered" evidence="1">
    <location>
        <begin position="70"/>
        <end position="107"/>
    </location>
</feature>
<protein>
    <submittedName>
        <fullName evidence="2">Cell division protein</fullName>
    </submittedName>
</protein>
<dbReference type="OrthoDB" id="8613869at2"/>
<dbReference type="RefSeq" id="WP_067590824.1">
    <property type="nucleotide sequence ID" value="NZ_LXSL01000013.1"/>
</dbReference>
<keyword evidence="2" id="KW-0132">Cell division</keyword>
<keyword evidence="3" id="KW-1185">Reference proteome</keyword>
<reference evidence="3" key="1">
    <citation type="submission" date="2016-05" db="EMBL/GenBank/DDBJ databases">
        <title>Draft genome of Corynebacterium afermentans subsp. afermentans LCDC 88199T.</title>
        <authorList>
            <person name="Bernier A.-M."/>
            <person name="Bernard K."/>
        </authorList>
    </citation>
    <scope>NUCLEOTIDE SEQUENCE [LARGE SCALE GENOMIC DNA]</scope>
    <source>
        <strain evidence="3">NML02-A-017</strain>
    </source>
</reference>
<dbReference type="STRING" id="1795827.A7P95_02780"/>
<evidence type="ECO:0000313" key="3">
    <source>
        <dbReference type="Proteomes" id="UP000077885"/>
    </source>
</evidence>
<comment type="caution">
    <text evidence="2">The sequence shown here is derived from an EMBL/GenBank/DDBJ whole genome shotgun (WGS) entry which is preliminary data.</text>
</comment>
<dbReference type="EMBL" id="LXSL01000013">
    <property type="protein sequence ID" value="OAM29967.1"/>
    <property type="molecule type" value="Genomic_DNA"/>
</dbReference>
<sequence length="264" mass="28045">MKWLFAILVALNIIVFGGMLVTRMAQPQPAPVVQQQPQQPTTVVVHAAPAQSTAPQQAQQGVPVLPVDAARPRQSASPARGNAPAQSKPAEGQPKPTPESGIRAPSTACTATALLPEDDYHRIKGLLARWPHAATRVVERRRDGGRAQRGGERYQVSVAIEGDVQEFTAKLRAQGFRGASVSGGRMSLGSFVNERQAEQTAVKARQAGLNPQIARTGSGGGEQSAELGESKMQVTFMNVDDNAAAGISSVIGRYSSLRRAPCRR</sequence>
<name>A0A1A9RZS0_9NEIS</name>
<organism evidence="2 3">
    <name type="scientific">Eikenella longinqua</name>
    <dbReference type="NCBI Taxonomy" id="1795827"/>
    <lineage>
        <taxon>Bacteria</taxon>
        <taxon>Pseudomonadati</taxon>
        <taxon>Pseudomonadota</taxon>
        <taxon>Betaproteobacteria</taxon>
        <taxon>Neisseriales</taxon>
        <taxon>Neisseriaceae</taxon>
        <taxon>Eikenella</taxon>
    </lineage>
</organism>
<keyword evidence="2" id="KW-0131">Cell cycle</keyword>